<gene>
    <name evidence="2" type="ORF">CBP51_00390</name>
</gene>
<dbReference type="GO" id="GO:0008757">
    <property type="term" value="F:S-adenosylmethionine-dependent methyltransferase activity"/>
    <property type="evidence" value="ECO:0007669"/>
    <property type="project" value="InterPro"/>
</dbReference>
<dbReference type="RefSeq" id="WP_078042913.1">
    <property type="nucleotide sequence ID" value="NZ_NHNI01000001.1"/>
</dbReference>
<evidence type="ECO:0000313" key="2">
    <source>
        <dbReference type="EMBL" id="OZY85547.1"/>
    </source>
</evidence>
<dbReference type="SUPFAM" id="SSF53335">
    <property type="entry name" value="S-adenosyl-L-methionine-dependent methyltransferases"/>
    <property type="match status" value="1"/>
</dbReference>
<feature type="domain" description="Methyltransferase type 11" evidence="1">
    <location>
        <begin position="104"/>
        <end position="152"/>
    </location>
</feature>
<name>A0A266Q6N7_9GAMM</name>
<dbReference type="Pfam" id="PF08241">
    <property type="entry name" value="Methyltransf_11"/>
    <property type="match status" value="1"/>
</dbReference>
<dbReference type="EMBL" id="NHNI01000001">
    <property type="protein sequence ID" value="OZY85547.1"/>
    <property type="molecule type" value="Genomic_DNA"/>
</dbReference>
<protein>
    <submittedName>
        <fullName evidence="2">Methyltransferase</fullName>
    </submittedName>
</protein>
<evidence type="ECO:0000259" key="1">
    <source>
        <dbReference type="Pfam" id="PF08241"/>
    </source>
</evidence>
<dbReference type="AlphaFoldDB" id="A0A266Q6N7"/>
<sequence length="289" mass="33375">MDPKIKKTPHRLLMRLSVMWKKRFGVLPIREAITDLSDWFDTPLGHALLEQERIAIDDALQCVFGYHLLQLGVSGRLELSGESRISHRFLLHPKTESNNPPIGALADFNHLPLASESIDAVILHHALDYSQSPHHLLREATRVIIPRGHLIVVGFNPWSLWGCCASLLRFFTAKPRWRFQYLRKGRLIDWLALVDMEAVAVYEGFYRPPLPQEGAIKYLQWLERWGKRLRLPWGGFYLVVARKDHIPLTPIKPAWQQYRPLRGLAVTRIVGPSAQNRLRACLFMKNTAY</sequence>
<dbReference type="InterPro" id="IPR029063">
    <property type="entry name" value="SAM-dependent_MTases_sf"/>
</dbReference>
<dbReference type="Gene3D" id="3.40.50.150">
    <property type="entry name" value="Vaccinia Virus protein VP39"/>
    <property type="match status" value="1"/>
</dbReference>
<comment type="caution">
    <text evidence="2">The sequence shown here is derived from an EMBL/GenBank/DDBJ whole genome shotgun (WGS) entry which is preliminary data.</text>
</comment>
<accession>A0A266Q6N7</accession>
<dbReference type="InterPro" id="IPR013216">
    <property type="entry name" value="Methyltransf_11"/>
</dbReference>
<organism evidence="2 3">
    <name type="scientific">Cellvibrio mixtus</name>
    <dbReference type="NCBI Taxonomy" id="39650"/>
    <lineage>
        <taxon>Bacteria</taxon>
        <taxon>Pseudomonadati</taxon>
        <taxon>Pseudomonadota</taxon>
        <taxon>Gammaproteobacteria</taxon>
        <taxon>Cellvibrionales</taxon>
        <taxon>Cellvibrionaceae</taxon>
        <taxon>Cellvibrio</taxon>
    </lineage>
</organism>
<keyword evidence="3" id="KW-1185">Reference proteome</keyword>
<reference evidence="3" key="1">
    <citation type="submission" date="2017-05" db="EMBL/GenBank/DDBJ databases">
        <authorList>
            <person name="Barney B.M."/>
        </authorList>
    </citation>
    <scope>NUCLEOTIDE SEQUENCE [LARGE SCALE GENOMIC DNA]</scope>
    <source>
        <strain evidence="3">PSBB022</strain>
    </source>
</reference>
<proteinExistence type="predicted"/>
<dbReference type="GO" id="GO:0032259">
    <property type="term" value="P:methylation"/>
    <property type="evidence" value="ECO:0007669"/>
    <property type="project" value="UniProtKB-KW"/>
</dbReference>
<keyword evidence="2" id="KW-0808">Transferase</keyword>
<keyword evidence="2" id="KW-0489">Methyltransferase</keyword>
<evidence type="ECO:0000313" key="3">
    <source>
        <dbReference type="Proteomes" id="UP000216101"/>
    </source>
</evidence>
<dbReference type="Proteomes" id="UP000216101">
    <property type="component" value="Unassembled WGS sequence"/>
</dbReference>